<accession>D6TT93</accession>
<dbReference type="InterPro" id="IPR003313">
    <property type="entry name" value="AraC-bd"/>
</dbReference>
<dbReference type="InParanoid" id="D6TT93"/>
<proteinExistence type="predicted"/>
<dbReference type="SUPFAM" id="SSF46689">
    <property type="entry name" value="Homeodomain-like"/>
    <property type="match status" value="2"/>
</dbReference>
<dbReference type="PANTHER" id="PTHR43280:SF28">
    <property type="entry name" value="HTH-TYPE TRANSCRIPTIONAL ACTIVATOR RHAS"/>
    <property type="match status" value="1"/>
</dbReference>
<keyword evidence="3" id="KW-0804">Transcription</keyword>
<dbReference type="InterPro" id="IPR037923">
    <property type="entry name" value="HTH-like"/>
</dbReference>
<reference evidence="5 6" key="1">
    <citation type="journal article" date="2011" name="Stand. Genomic Sci.">
        <title>Non-contiguous finished genome sequence and contextual data of the filamentous soil bacterium Ktedonobacter racemifer type strain (SOSP1-21).</title>
        <authorList>
            <person name="Chang Y.J."/>
            <person name="Land M."/>
            <person name="Hauser L."/>
            <person name="Chertkov O."/>
            <person name="Del Rio T.G."/>
            <person name="Nolan M."/>
            <person name="Copeland A."/>
            <person name="Tice H."/>
            <person name="Cheng J.F."/>
            <person name="Lucas S."/>
            <person name="Han C."/>
            <person name="Goodwin L."/>
            <person name="Pitluck S."/>
            <person name="Ivanova N."/>
            <person name="Ovchinikova G."/>
            <person name="Pati A."/>
            <person name="Chen A."/>
            <person name="Palaniappan K."/>
            <person name="Mavromatis K."/>
            <person name="Liolios K."/>
            <person name="Brettin T."/>
            <person name="Fiebig A."/>
            <person name="Rohde M."/>
            <person name="Abt B."/>
            <person name="Goker M."/>
            <person name="Detter J.C."/>
            <person name="Woyke T."/>
            <person name="Bristow J."/>
            <person name="Eisen J.A."/>
            <person name="Markowitz V."/>
            <person name="Hugenholtz P."/>
            <person name="Kyrpides N.C."/>
            <person name="Klenk H.P."/>
            <person name="Lapidus A."/>
        </authorList>
    </citation>
    <scope>NUCLEOTIDE SEQUENCE [LARGE SCALE GENOMIC DNA]</scope>
    <source>
        <strain evidence="6">DSM 44963</strain>
    </source>
</reference>
<sequence length="292" mass="33767">MSLYDNSIFACSTFPFHLMPFQLQRGETVELHSHQYVEFAWISQGWGEHLYQKQISAVKEGDVFVIEPGEEHGYQVTGDVLAGYNVMFHPSLLQAEFETLSRVSSFVDFFYVEPFLRQSNHFVKHLQLNPLEQIEMRFLLNRLEREFLKEPDGYRILIKTYLIELFIYLSRCYQAGHHKPLASIANDREIIARISEFIALHHALPLSLDQVSQMSGMSPSAFKTKFKQATGKTFVEFRNEIRLQTARQMLAETEKKILTISQAVGFADLSFFNKSFKQAYGVSPGAYRKQKA</sequence>
<gene>
    <name evidence="5" type="ORF">Krac_4636</name>
</gene>
<feature type="domain" description="HTH araC/xylS-type" evidence="4">
    <location>
        <begin position="192"/>
        <end position="290"/>
    </location>
</feature>
<evidence type="ECO:0000259" key="4">
    <source>
        <dbReference type="PROSITE" id="PS01124"/>
    </source>
</evidence>
<keyword evidence="1" id="KW-0805">Transcription regulation</keyword>
<dbReference type="Pfam" id="PF02311">
    <property type="entry name" value="AraC_binding"/>
    <property type="match status" value="1"/>
</dbReference>
<dbReference type="PROSITE" id="PS01124">
    <property type="entry name" value="HTH_ARAC_FAMILY_2"/>
    <property type="match status" value="1"/>
</dbReference>
<dbReference type="RefSeq" id="WP_007914503.1">
    <property type="nucleotide sequence ID" value="NZ_ADVG01000003.1"/>
</dbReference>
<name>D6TT93_KTERA</name>
<evidence type="ECO:0000256" key="1">
    <source>
        <dbReference type="ARBA" id="ARBA00023015"/>
    </source>
</evidence>
<evidence type="ECO:0000313" key="5">
    <source>
        <dbReference type="EMBL" id="EFH83644.1"/>
    </source>
</evidence>
<dbReference type="SMART" id="SM00342">
    <property type="entry name" value="HTH_ARAC"/>
    <property type="match status" value="1"/>
</dbReference>
<organism evidence="5 6">
    <name type="scientific">Ktedonobacter racemifer DSM 44963</name>
    <dbReference type="NCBI Taxonomy" id="485913"/>
    <lineage>
        <taxon>Bacteria</taxon>
        <taxon>Bacillati</taxon>
        <taxon>Chloroflexota</taxon>
        <taxon>Ktedonobacteria</taxon>
        <taxon>Ktedonobacterales</taxon>
        <taxon>Ktedonobacteraceae</taxon>
        <taxon>Ktedonobacter</taxon>
    </lineage>
</organism>
<dbReference type="OrthoDB" id="345413at2"/>
<dbReference type="PANTHER" id="PTHR43280">
    <property type="entry name" value="ARAC-FAMILY TRANSCRIPTIONAL REGULATOR"/>
    <property type="match status" value="1"/>
</dbReference>
<dbReference type="InterPro" id="IPR020449">
    <property type="entry name" value="Tscrpt_reg_AraC-type_HTH"/>
</dbReference>
<dbReference type="GO" id="GO:0003700">
    <property type="term" value="F:DNA-binding transcription factor activity"/>
    <property type="evidence" value="ECO:0007669"/>
    <property type="project" value="InterPro"/>
</dbReference>
<evidence type="ECO:0000256" key="3">
    <source>
        <dbReference type="ARBA" id="ARBA00023163"/>
    </source>
</evidence>
<keyword evidence="2" id="KW-0238">DNA-binding</keyword>
<dbReference type="PROSITE" id="PS00041">
    <property type="entry name" value="HTH_ARAC_FAMILY_1"/>
    <property type="match status" value="1"/>
</dbReference>
<dbReference type="InterPro" id="IPR009057">
    <property type="entry name" value="Homeodomain-like_sf"/>
</dbReference>
<comment type="caution">
    <text evidence="5">The sequence shown here is derived from an EMBL/GenBank/DDBJ whole genome shotgun (WGS) entry which is preliminary data.</text>
</comment>
<dbReference type="InterPro" id="IPR014710">
    <property type="entry name" value="RmlC-like_jellyroll"/>
</dbReference>
<dbReference type="InterPro" id="IPR018060">
    <property type="entry name" value="HTH_AraC"/>
</dbReference>
<evidence type="ECO:0000313" key="6">
    <source>
        <dbReference type="Proteomes" id="UP000004508"/>
    </source>
</evidence>
<dbReference type="SUPFAM" id="SSF51215">
    <property type="entry name" value="Regulatory protein AraC"/>
    <property type="match status" value="1"/>
</dbReference>
<dbReference type="EMBL" id="ADVG01000003">
    <property type="protein sequence ID" value="EFH83644.1"/>
    <property type="molecule type" value="Genomic_DNA"/>
</dbReference>
<dbReference type="InterPro" id="IPR018062">
    <property type="entry name" value="HTH_AraC-typ_CS"/>
</dbReference>
<dbReference type="Gene3D" id="1.10.10.60">
    <property type="entry name" value="Homeodomain-like"/>
    <property type="match status" value="2"/>
</dbReference>
<protein>
    <submittedName>
        <fullName evidence="5">Transcriptional regulator, AraC family</fullName>
    </submittedName>
</protein>
<dbReference type="STRING" id="485913.Krac_4636"/>
<evidence type="ECO:0000256" key="2">
    <source>
        <dbReference type="ARBA" id="ARBA00023125"/>
    </source>
</evidence>
<dbReference type="Gene3D" id="2.60.120.10">
    <property type="entry name" value="Jelly Rolls"/>
    <property type="match status" value="1"/>
</dbReference>
<dbReference type="eggNOG" id="COG4977">
    <property type="taxonomic scope" value="Bacteria"/>
</dbReference>
<dbReference type="Pfam" id="PF12833">
    <property type="entry name" value="HTH_18"/>
    <property type="match status" value="1"/>
</dbReference>
<dbReference type="AlphaFoldDB" id="D6TT93"/>
<keyword evidence="6" id="KW-1185">Reference proteome</keyword>
<dbReference type="PRINTS" id="PR00032">
    <property type="entry name" value="HTHARAC"/>
</dbReference>
<dbReference type="GO" id="GO:0043565">
    <property type="term" value="F:sequence-specific DNA binding"/>
    <property type="evidence" value="ECO:0007669"/>
    <property type="project" value="InterPro"/>
</dbReference>
<dbReference type="Proteomes" id="UP000004508">
    <property type="component" value="Unassembled WGS sequence"/>
</dbReference>